<dbReference type="AlphaFoldDB" id="A0A6A5BHC3"/>
<dbReference type="PRINTS" id="PR00114">
    <property type="entry name" value="STPHPHTASE"/>
</dbReference>
<keyword evidence="1" id="KW-0479">Metal-binding</keyword>
<dbReference type="VEuPathDB" id="AmoebaDB:NfTy_075440"/>
<dbReference type="EMBL" id="VFQX01000053">
    <property type="protein sequence ID" value="KAF0974202.1"/>
    <property type="molecule type" value="Genomic_DNA"/>
</dbReference>
<feature type="region of interest" description="Disordered" evidence="5">
    <location>
        <begin position="1"/>
        <end position="28"/>
    </location>
</feature>
<dbReference type="VEuPathDB" id="AmoebaDB:FDP41_006812"/>
<dbReference type="InterPro" id="IPR006186">
    <property type="entry name" value="Ser/Thr-sp_prot-phosphatase"/>
</dbReference>
<keyword evidence="8" id="KW-1185">Reference proteome</keyword>
<sequence length="423" mass="47722">MSMNSSFVGTPTKKKSKKGQNIPPEDPESIKLFNELTKNSKKADSIRIVSRVNTLYSSPFASARSQTKNTNSDAFVDLIPKLSTCGDFLNSCIERLEKGIPLRELEIKQLCIRAQDVLMNESNIVKVTSPVTVVGDIHGQFWDVIEMFKIGGPIPNTNYLFLGDYVDRGKHSVLTMSLLICYKLKWPQRITLLRGNHETRGISRTYGFYKECIEYYGSPNTWKYFTDLFDYLTVAALIDEKIFCVHGGLSPAITSLDQIRVLDRFGEPGMEGPLVDLLWSDPDPDRDGFGSNHSRGAGYLFGGDIVKKFLHFNGAIHMCRAHQLCDAGYRLLFDDQLSTVWSAPNYCYRCGNKASVLEVDQELNMFFNIFEDAPEEARENCVDKSLHGSVMKMIKPKMSDFQAMTTINGSDEVTGFDISQYFL</sequence>
<dbReference type="CDD" id="cd07415">
    <property type="entry name" value="MPP_PP2A_PP4_PP6"/>
    <property type="match status" value="1"/>
</dbReference>
<evidence type="ECO:0000256" key="1">
    <source>
        <dbReference type="ARBA" id="ARBA00022723"/>
    </source>
</evidence>
<comment type="catalytic activity">
    <reaction evidence="4">
        <text>O-phospho-L-threonyl-[protein] + H2O = L-threonyl-[protein] + phosphate</text>
        <dbReference type="Rhea" id="RHEA:47004"/>
        <dbReference type="Rhea" id="RHEA-COMP:11060"/>
        <dbReference type="Rhea" id="RHEA-COMP:11605"/>
        <dbReference type="ChEBI" id="CHEBI:15377"/>
        <dbReference type="ChEBI" id="CHEBI:30013"/>
        <dbReference type="ChEBI" id="CHEBI:43474"/>
        <dbReference type="ChEBI" id="CHEBI:61977"/>
        <dbReference type="EC" id="3.1.3.16"/>
    </reaction>
</comment>
<dbReference type="EC" id="3.1.3.16" evidence="4"/>
<dbReference type="OrthoDB" id="10248752at2759"/>
<evidence type="ECO:0000256" key="4">
    <source>
        <dbReference type="RuleBase" id="RU004273"/>
    </source>
</evidence>
<dbReference type="InterPro" id="IPR029052">
    <property type="entry name" value="Metallo-depent_PP-like"/>
</dbReference>
<feature type="domain" description="Serine/threonine specific protein phosphatases" evidence="6">
    <location>
        <begin position="193"/>
        <end position="198"/>
    </location>
</feature>
<evidence type="ECO:0000313" key="7">
    <source>
        <dbReference type="EMBL" id="KAF0974202.1"/>
    </source>
</evidence>
<evidence type="ECO:0000256" key="2">
    <source>
        <dbReference type="ARBA" id="ARBA00022801"/>
    </source>
</evidence>
<gene>
    <name evidence="7" type="ORF">FDP41_006812</name>
</gene>
<dbReference type="RefSeq" id="XP_044558915.1">
    <property type="nucleotide sequence ID" value="XM_044710488.1"/>
</dbReference>
<dbReference type="PROSITE" id="PS00125">
    <property type="entry name" value="SER_THR_PHOSPHATASE"/>
    <property type="match status" value="1"/>
</dbReference>
<dbReference type="GO" id="GO:0046872">
    <property type="term" value="F:metal ion binding"/>
    <property type="evidence" value="ECO:0007669"/>
    <property type="project" value="UniProtKB-KW"/>
</dbReference>
<evidence type="ECO:0000256" key="5">
    <source>
        <dbReference type="SAM" id="MobiDB-lite"/>
    </source>
</evidence>
<organism evidence="7 8">
    <name type="scientific">Naegleria fowleri</name>
    <name type="common">Brain eating amoeba</name>
    <dbReference type="NCBI Taxonomy" id="5763"/>
    <lineage>
        <taxon>Eukaryota</taxon>
        <taxon>Discoba</taxon>
        <taxon>Heterolobosea</taxon>
        <taxon>Tetramitia</taxon>
        <taxon>Eutetramitia</taxon>
        <taxon>Vahlkampfiidae</taxon>
        <taxon>Naegleria</taxon>
    </lineage>
</organism>
<proteinExistence type="inferred from homology"/>
<dbReference type="SUPFAM" id="SSF56300">
    <property type="entry name" value="Metallo-dependent phosphatases"/>
    <property type="match status" value="1"/>
</dbReference>
<dbReference type="InterPro" id="IPR047129">
    <property type="entry name" value="PPA2-like"/>
</dbReference>
<dbReference type="GeneID" id="68114030"/>
<reference evidence="7 8" key="1">
    <citation type="journal article" date="2019" name="Sci. Rep.">
        <title>Nanopore sequencing improves the draft genome of the human pathogenic amoeba Naegleria fowleri.</title>
        <authorList>
            <person name="Liechti N."/>
            <person name="Schurch N."/>
            <person name="Bruggmann R."/>
            <person name="Wittwer M."/>
        </authorList>
    </citation>
    <scope>NUCLEOTIDE SEQUENCE [LARGE SCALE GENOMIC DNA]</scope>
    <source>
        <strain evidence="7 8">ATCC 30894</strain>
    </source>
</reference>
<evidence type="ECO:0000313" key="8">
    <source>
        <dbReference type="Proteomes" id="UP000444721"/>
    </source>
</evidence>
<name>A0A6A5BHC3_NAEFO</name>
<dbReference type="GO" id="GO:0004722">
    <property type="term" value="F:protein serine/threonine phosphatase activity"/>
    <property type="evidence" value="ECO:0007669"/>
    <property type="project" value="UniProtKB-EC"/>
</dbReference>
<protein>
    <recommendedName>
        <fullName evidence="4">Serine/threonine-protein phosphatase</fullName>
        <ecNumber evidence="4">3.1.3.16</ecNumber>
    </recommendedName>
</protein>
<dbReference type="Gene3D" id="3.60.21.10">
    <property type="match status" value="1"/>
</dbReference>
<evidence type="ECO:0000259" key="6">
    <source>
        <dbReference type="PROSITE" id="PS00125"/>
    </source>
</evidence>
<keyword evidence="2 4" id="KW-0378">Hydrolase</keyword>
<dbReference type="Pfam" id="PF00149">
    <property type="entry name" value="Metallophos"/>
    <property type="match status" value="1"/>
</dbReference>
<dbReference type="VEuPathDB" id="AmoebaDB:NF0045090"/>
<evidence type="ECO:0000256" key="3">
    <source>
        <dbReference type="ARBA" id="ARBA00023211"/>
    </source>
</evidence>
<comment type="caution">
    <text evidence="7">The sequence shown here is derived from an EMBL/GenBank/DDBJ whole genome shotgun (WGS) entry which is preliminary data.</text>
</comment>
<dbReference type="SMART" id="SM00156">
    <property type="entry name" value="PP2Ac"/>
    <property type="match status" value="1"/>
</dbReference>
<accession>A0A6A5BHC3</accession>
<dbReference type="InterPro" id="IPR004843">
    <property type="entry name" value="Calcineurin-like_PHP"/>
</dbReference>
<keyword evidence="3" id="KW-0464">Manganese</keyword>
<comment type="similarity">
    <text evidence="4">Belongs to the PPP phosphatase family.</text>
</comment>
<dbReference type="OMA" id="QRGAGYT"/>
<dbReference type="Proteomes" id="UP000444721">
    <property type="component" value="Unassembled WGS sequence"/>
</dbReference>
<dbReference type="PANTHER" id="PTHR45619">
    <property type="entry name" value="SERINE/THREONINE-PROTEIN PHOSPHATASE PP2A-RELATED"/>
    <property type="match status" value="1"/>
</dbReference>